<protein>
    <submittedName>
        <fullName evidence="3">Extracellular solute-binding protein</fullName>
    </submittedName>
</protein>
<dbReference type="PANTHER" id="PTHR30006">
    <property type="entry name" value="THIAMINE-BINDING PERIPLASMIC PROTEIN-RELATED"/>
    <property type="match status" value="1"/>
</dbReference>
<dbReference type="EMBL" id="JBHSQN010000013">
    <property type="protein sequence ID" value="MFC6013075.1"/>
    <property type="molecule type" value="Genomic_DNA"/>
</dbReference>
<name>A0ABW1JVB7_9NOCA</name>
<evidence type="ECO:0000256" key="2">
    <source>
        <dbReference type="SAM" id="SignalP"/>
    </source>
</evidence>
<dbReference type="Gene3D" id="3.40.190.10">
    <property type="entry name" value="Periplasmic binding protein-like II"/>
    <property type="match status" value="2"/>
</dbReference>
<proteinExistence type="predicted"/>
<dbReference type="PANTHER" id="PTHR30006:SF2">
    <property type="entry name" value="ABC TRANSPORTER SUBSTRATE-BINDING PROTEIN"/>
    <property type="match status" value="1"/>
</dbReference>
<dbReference type="PROSITE" id="PS51257">
    <property type="entry name" value="PROKAR_LIPOPROTEIN"/>
    <property type="match status" value="1"/>
</dbReference>
<accession>A0ABW1JVB7</accession>
<dbReference type="SUPFAM" id="SSF53850">
    <property type="entry name" value="Periplasmic binding protein-like II"/>
    <property type="match status" value="1"/>
</dbReference>
<dbReference type="Proteomes" id="UP001596223">
    <property type="component" value="Unassembled WGS sequence"/>
</dbReference>
<evidence type="ECO:0000313" key="3">
    <source>
        <dbReference type="EMBL" id="MFC6013075.1"/>
    </source>
</evidence>
<feature type="signal peptide" evidence="2">
    <location>
        <begin position="1"/>
        <end position="20"/>
    </location>
</feature>
<reference evidence="4" key="1">
    <citation type="journal article" date="2019" name="Int. J. Syst. Evol. Microbiol.">
        <title>The Global Catalogue of Microorganisms (GCM) 10K type strain sequencing project: providing services to taxonomists for standard genome sequencing and annotation.</title>
        <authorList>
            <consortium name="The Broad Institute Genomics Platform"/>
            <consortium name="The Broad Institute Genome Sequencing Center for Infectious Disease"/>
            <person name="Wu L."/>
            <person name="Ma J."/>
        </authorList>
    </citation>
    <scope>NUCLEOTIDE SEQUENCE [LARGE SCALE GENOMIC DNA]</scope>
    <source>
        <strain evidence="4">CCUG 36956</strain>
    </source>
</reference>
<sequence>MSLSRRAFAAAVLTASLAVAGCGKVEDAAPAAQPSTTWAAPSGLSGELTLYSANPQALTDDLVAAFNAATGVKVNVFGGETGKITAKLDAEWQNPQADLVYLASWAPVAKYAAAGRALPYRPQGADTIQTGWAGSGDNFHGRDGSALMLVVNTKVSSATPKDWADLTAPEYKDKVIMPDPRESGTARDLITAMTVAWGKDKTWELFDKLFDNGMVVHGANGPALDDVTAGSHAVVLGGVDYSAYAAIDKGEPLRVIAPTSGTTITPRPVFLVKDSKNPDAAKAFLDFMFSAQGQQISAGHKMIPARTDVPVAAQTRSFAEVEQLSFTWDQVTADGKSVLDEFTERYLSRP</sequence>
<feature type="chain" id="PRO_5046046412" evidence="2">
    <location>
        <begin position="21"/>
        <end position="350"/>
    </location>
</feature>
<organism evidence="3 4">
    <name type="scientific">Nocardia lasii</name>
    <dbReference type="NCBI Taxonomy" id="1616107"/>
    <lineage>
        <taxon>Bacteria</taxon>
        <taxon>Bacillati</taxon>
        <taxon>Actinomycetota</taxon>
        <taxon>Actinomycetes</taxon>
        <taxon>Mycobacteriales</taxon>
        <taxon>Nocardiaceae</taxon>
        <taxon>Nocardia</taxon>
    </lineage>
</organism>
<keyword evidence="1 2" id="KW-0732">Signal</keyword>
<comment type="caution">
    <text evidence="3">The sequence shown here is derived from an EMBL/GenBank/DDBJ whole genome shotgun (WGS) entry which is preliminary data.</text>
</comment>
<evidence type="ECO:0000256" key="1">
    <source>
        <dbReference type="ARBA" id="ARBA00022729"/>
    </source>
</evidence>
<keyword evidence="4" id="KW-1185">Reference proteome</keyword>
<dbReference type="PIRSF" id="PIRSF002825">
    <property type="entry name" value="CfbpA"/>
    <property type="match status" value="1"/>
</dbReference>
<dbReference type="InterPro" id="IPR026045">
    <property type="entry name" value="Ferric-bd"/>
</dbReference>
<dbReference type="RefSeq" id="WP_378607754.1">
    <property type="nucleotide sequence ID" value="NZ_JBHSQN010000013.1"/>
</dbReference>
<dbReference type="Pfam" id="PF13531">
    <property type="entry name" value="SBP_bac_11"/>
    <property type="match status" value="1"/>
</dbReference>
<evidence type="ECO:0000313" key="4">
    <source>
        <dbReference type="Proteomes" id="UP001596223"/>
    </source>
</evidence>
<gene>
    <name evidence="3" type="ORF">ACFP3H_18610</name>
</gene>